<sequence length="197" mass="22916">MEKTRQLKESSRNKTILLIIAIIYYYIMPKPKKKGGQQKVVTRAAKFRSGHIKISKKVNLTEEETRFRKQKLGGNKIEEDQRKYFLNAMQEVKDLAKSSLTRKVRRNMDTEKLIDQGRKVPTQQTPLATLQLQRSKERTTYSLRMQDAIVHGKPMPAKPEFMKTKEKRDTRALDVHGGKYTKGTLHLGKRDIKSAFK</sequence>
<keyword evidence="1" id="KW-0472">Membrane</keyword>
<dbReference type="EMBL" id="GL883013">
    <property type="protein sequence ID" value="EGG20202.1"/>
    <property type="molecule type" value="Genomic_DNA"/>
</dbReference>
<keyword evidence="1" id="KW-0812">Transmembrane</keyword>
<dbReference type="KEGG" id="dfa:DFA_07322"/>
<protein>
    <submittedName>
        <fullName evidence="2">Uncharacterized protein</fullName>
    </submittedName>
</protein>
<keyword evidence="1" id="KW-1133">Transmembrane helix</keyword>
<dbReference type="RefSeq" id="XP_004367185.1">
    <property type="nucleotide sequence ID" value="XM_004367128.1"/>
</dbReference>
<feature type="transmembrane region" description="Helical" evidence="1">
    <location>
        <begin position="12"/>
        <end position="28"/>
    </location>
</feature>
<evidence type="ECO:0000313" key="2">
    <source>
        <dbReference type="EMBL" id="EGG20202.1"/>
    </source>
</evidence>
<name>F4PW38_CACFS</name>
<dbReference type="OrthoDB" id="20650at2759"/>
<proteinExistence type="predicted"/>
<dbReference type="GeneID" id="14872476"/>
<keyword evidence="3" id="KW-1185">Reference proteome</keyword>
<evidence type="ECO:0000313" key="3">
    <source>
        <dbReference type="Proteomes" id="UP000007797"/>
    </source>
</evidence>
<evidence type="ECO:0000256" key="1">
    <source>
        <dbReference type="SAM" id="Phobius"/>
    </source>
</evidence>
<accession>F4PW38</accession>
<dbReference type="Proteomes" id="UP000007797">
    <property type="component" value="Unassembled WGS sequence"/>
</dbReference>
<organism evidence="2 3">
    <name type="scientific">Cavenderia fasciculata</name>
    <name type="common">Slime mold</name>
    <name type="synonym">Dictyostelium fasciculatum</name>
    <dbReference type="NCBI Taxonomy" id="261658"/>
    <lineage>
        <taxon>Eukaryota</taxon>
        <taxon>Amoebozoa</taxon>
        <taxon>Evosea</taxon>
        <taxon>Eumycetozoa</taxon>
        <taxon>Dictyostelia</taxon>
        <taxon>Acytosteliales</taxon>
        <taxon>Cavenderiaceae</taxon>
        <taxon>Cavenderia</taxon>
    </lineage>
</organism>
<dbReference type="AlphaFoldDB" id="F4PW38"/>
<reference evidence="3" key="1">
    <citation type="journal article" date="2011" name="Genome Res.">
        <title>Phylogeny-wide analysis of social amoeba genomes highlights ancient origins for complex intercellular communication.</title>
        <authorList>
            <person name="Heidel A.J."/>
            <person name="Lawal H.M."/>
            <person name="Felder M."/>
            <person name="Schilde C."/>
            <person name="Helps N.R."/>
            <person name="Tunggal B."/>
            <person name="Rivero F."/>
            <person name="John U."/>
            <person name="Schleicher M."/>
            <person name="Eichinger L."/>
            <person name="Platzer M."/>
            <person name="Noegel A.A."/>
            <person name="Schaap P."/>
            <person name="Gloeckner G."/>
        </authorList>
    </citation>
    <scope>NUCLEOTIDE SEQUENCE [LARGE SCALE GENOMIC DNA]</scope>
    <source>
        <strain evidence="3">SH3</strain>
    </source>
</reference>
<gene>
    <name evidence="2" type="ORF">DFA_07322</name>
</gene>
<dbReference type="OMA" id="THRVEKE"/>